<dbReference type="SUPFAM" id="SSF52821">
    <property type="entry name" value="Rhodanese/Cell cycle control phosphatase"/>
    <property type="match status" value="2"/>
</dbReference>
<dbReference type="InterPro" id="IPR036873">
    <property type="entry name" value="Rhodanese-like_dom_sf"/>
</dbReference>
<comment type="catalytic activity">
    <reaction evidence="3">
        <text>thiosulfate + hydrogen cyanide = thiocyanate + sulfite + 2 H(+)</text>
        <dbReference type="Rhea" id="RHEA:16881"/>
        <dbReference type="ChEBI" id="CHEBI:15378"/>
        <dbReference type="ChEBI" id="CHEBI:17359"/>
        <dbReference type="ChEBI" id="CHEBI:18022"/>
        <dbReference type="ChEBI" id="CHEBI:18407"/>
        <dbReference type="ChEBI" id="CHEBI:33542"/>
        <dbReference type="EC" id="2.8.1.1"/>
    </reaction>
</comment>
<evidence type="ECO:0000259" key="5">
    <source>
        <dbReference type="PROSITE" id="PS50206"/>
    </source>
</evidence>
<dbReference type="PANTHER" id="PTHR43855">
    <property type="entry name" value="THIOSULFATE SULFURTRANSFERASE"/>
    <property type="match status" value="1"/>
</dbReference>
<dbReference type="Pfam" id="PF00581">
    <property type="entry name" value="Rhodanese"/>
    <property type="match status" value="2"/>
</dbReference>
<dbReference type="EMBL" id="JAPNUD010000033">
    <property type="protein sequence ID" value="MDA0641981.1"/>
    <property type="molecule type" value="Genomic_DNA"/>
</dbReference>
<proteinExistence type="predicted"/>
<comment type="caution">
    <text evidence="6">The sequence shown here is derived from an EMBL/GenBank/DDBJ whole genome shotgun (WGS) entry which is preliminary data.</text>
</comment>
<accession>A0ABT4SYQ7</accession>
<feature type="domain" description="Rhodanese" evidence="5">
    <location>
        <begin position="165"/>
        <end position="270"/>
    </location>
</feature>
<keyword evidence="2" id="KW-0677">Repeat</keyword>
<dbReference type="CDD" id="cd01448">
    <property type="entry name" value="TST_Repeat_1"/>
    <property type="match status" value="1"/>
</dbReference>
<name>A0ABT4SYQ7_9ACTN</name>
<dbReference type="EC" id="2.8.1.1" evidence="1"/>
<dbReference type="PROSITE" id="PS50206">
    <property type="entry name" value="RHODANESE_3"/>
    <property type="match status" value="2"/>
</dbReference>
<keyword evidence="7" id="KW-1185">Reference proteome</keyword>
<protein>
    <recommendedName>
        <fullName evidence="1">thiosulfate sulfurtransferase</fullName>
        <ecNumber evidence="1">2.8.1.1</ecNumber>
    </recommendedName>
</protein>
<reference evidence="6 7" key="1">
    <citation type="submission" date="2022-11" db="EMBL/GenBank/DDBJ databases">
        <title>Nonomuraea corallina sp. nov., a new species of the genus Nonomuraea isolated from sea side sediment in Thai sea.</title>
        <authorList>
            <person name="Ngamcharungchit C."/>
            <person name="Matsumoto A."/>
            <person name="Suriyachadkun C."/>
            <person name="Panbangred W."/>
            <person name="Inahashi Y."/>
            <person name="Intra B."/>
        </authorList>
    </citation>
    <scope>NUCLEOTIDE SEQUENCE [LARGE SCALE GENOMIC DNA]</scope>
    <source>
        <strain evidence="6 7">DSM 43553</strain>
    </source>
</reference>
<organism evidence="6 7">
    <name type="scientific">Nonomuraea ferruginea</name>
    <dbReference type="NCBI Taxonomy" id="46174"/>
    <lineage>
        <taxon>Bacteria</taxon>
        <taxon>Bacillati</taxon>
        <taxon>Actinomycetota</taxon>
        <taxon>Actinomycetes</taxon>
        <taxon>Streptosporangiales</taxon>
        <taxon>Streptosporangiaceae</taxon>
        <taxon>Nonomuraea</taxon>
    </lineage>
</organism>
<feature type="compositionally biased region" description="Basic and acidic residues" evidence="4">
    <location>
        <begin position="136"/>
        <end position="146"/>
    </location>
</feature>
<dbReference type="SMART" id="SM00450">
    <property type="entry name" value="RHOD"/>
    <property type="match status" value="2"/>
</dbReference>
<evidence type="ECO:0000313" key="7">
    <source>
        <dbReference type="Proteomes" id="UP001212498"/>
    </source>
</evidence>
<gene>
    <name evidence="6" type="ORF">OUY24_15225</name>
</gene>
<dbReference type="InterPro" id="IPR001763">
    <property type="entry name" value="Rhodanese-like_dom"/>
</dbReference>
<dbReference type="Proteomes" id="UP001212498">
    <property type="component" value="Unassembled WGS sequence"/>
</dbReference>
<sequence>MNQIYLEPAALAEMLGRPDVRVVDTRASLADGPGGRDMWAAGHVPGAVHADWIEDWGTTVDGVEGMLPEPEEFAKAMSRLGVGNDTLVVAYDDNSLFTASRLAWALLHHGHQRVAILDGGFPAWRAAGLEVSTDQADGRPEPRDYRPGAPQGMRREMDEVRALVGRDDVTLVDCRMEETFAASEGRIPGANRLPSPSLIGEDGRFRRGEDVARLAADAGVDKDRPAVLYCGGGVSAAAVLIALRDAGFSDLALYDGSWSEWSQHADNPIQRHG</sequence>
<dbReference type="InterPro" id="IPR051126">
    <property type="entry name" value="Thiosulfate_sulfurtransferase"/>
</dbReference>
<dbReference type="PANTHER" id="PTHR43855:SF1">
    <property type="entry name" value="THIOSULFATE SULFURTRANSFERASE"/>
    <property type="match status" value="1"/>
</dbReference>
<dbReference type="CDD" id="cd01449">
    <property type="entry name" value="TST_Repeat_2"/>
    <property type="match status" value="1"/>
</dbReference>
<feature type="region of interest" description="Disordered" evidence="4">
    <location>
        <begin position="132"/>
        <end position="151"/>
    </location>
</feature>
<evidence type="ECO:0000256" key="1">
    <source>
        <dbReference type="ARBA" id="ARBA00012245"/>
    </source>
</evidence>
<dbReference type="RefSeq" id="WP_271276649.1">
    <property type="nucleotide sequence ID" value="NZ_BAABFD010000006.1"/>
</dbReference>
<evidence type="ECO:0000256" key="3">
    <source>
        <dbReference type="ARBA" id="ARBA00047549"/>
    </source>
</evidence>
<evidence type="ECO:0000256" key="4">
    <source>
        <dbReference type="SAM" id="MobiDB-lite"/>
    </source>
</evidence>
<feature type="domain" description="Rhodanese" evidence="5">
    <location>
        <begin position="16"/>
        <end position="133"/>
    </location>
</feature>
<dbReference type="Gene3D" id="3.40.250.10">
    <property type="entry name" value="Rhodanese-like domain"/>
    <property type="match status" value="2"/>
</dbReference>
<evidence type="ECO:0000313" key="6">
    <source>
        <dbReference type="EMBL" id="MDA0641981.1"/>
    </source>
</evidence>
<evidence type="ECO:0000256" key="2">
    <source>
        <dbReference type="ARBA" id="ARBA00022737"/>
    </source>
</evidence>